<proteinExistence type="predicted"/>
<name>A0AAN6TSQ2_9PEZI</name>
<dbReference type="RefSeq" id="XP_062643716.1">
    <property type="nucleotide sequence ID" value="XM_062790773.1"/>
</dbReference>
<keyword evidence="3" id="KW-1185">Reference proteome</keyword>
<dbReference type="Proteomes" id="UP001302602">
    <property type="component" value="Unassembled WGS sequence"/>
</dbReference>
<accession>A0AAN6TSQ2</accession>
<evidence type="ECO:0000313" key="2">
    <source>
        <dbReference type="EMBL" id="KAK4119943.1"/>
    </source>
</evidence>
<dbReference type="GeneID" id="87827542"/>
<evidence type="ECO:0000256" key="1">
    <source>
        <dbReference type="SAM" id="MobiDB-lite"/>
    </source>
</evidence>
<reference evidence="2" key="2">
    <citation type="submission" date="2023-05" db="EMBL/GenBank/DDBJ databases">
        <authorList>
            <consortium name="Lawrence Berkeley National Laboratory"/>
            <person name="Steindorff A."/>
            <person name="Hensen N."/>
            <person name="Bonometti L."/>
            <person name="Westerberg I."/>
            <person name="Brannstrom I.O."/>
            <person name="Guillou S."/>
            <person name="Cros-Aarteil S."/>
            <person name="Calhoun S."/>
            <person name="Haridas S."/>
            <person name="Kuo A."/>
            <person name="Mondo S."/>
            <person name="Pangilinan J."/>
            <person name="Riley R."/>
            <person name="Labutti K."/>
            <person name="Andreopoulos B."/>
            <person name="Lipzen A."/>
            <person name="Chen C."/>
            <person name="Yanf M."/>
            <person name="Daum C."/>
            <person name="Ng V."/>
            <person name="Clum A."/>
            <person name="Ohm R."/>
            <person name="Martin F."/>
            <person name="Silar P."/>
            <person name="Natvig D."/>
            <person name="Lalanne C."/>
            <person name="Gautier V."/>
            <person name="Ament-Velasquez S.L."/>
            <person name="Kruys A."/>
            <person name="Hutchinson M.I."/>
            <person name="Powell A.J."/>
            <person name="Barry K."/>
            <person name="Miller A.N."/>
            <person name="Grigoriev I.V."/>
            <person name="Debuchy R."/>
            <person name="Gladieux P."/>
            <person name="Thoren M.H."/>
            <person name="Johannesson H."/>
        </authorList>
    </citation>
    <scope>NUCLEOTIDE SEQUENCE</scope>
    <source>
        <strain evidence="2">CBS 731.68</strain>
    </source>
</reference>
<dbReference type="AlphaFoldDB" id="A0AAN6TSQ2"/>
<sequence>MAFPEASPRGYPRTDDMGQSVLSKAPSLDALIEHCKEKGEKVEITGHGPGQSSARKIRVQGGGKYVNVEEDILSSTPLGRELLRNWAHGPTGSRFVGVVDHGDGQGAWWETISILLNQLAHHCLVCIRN</sequence>
<evidence type="ECO:0000313" key="3">
    <source>
        <dbReference type="Proteomes" id="UP001302602"/>
    </source>
</evidence>
<reference evidence="2" key="1">
    <citation type="journal article" date="2023" name="Mol. Phylogenet. Evol.">
        <title>Genome-scale phylogeny and comparative genomics of the fungal order Sordariales.</title>
        <authorList>
            <person name="Hensen N."/>
            <person name="Bonometti L."/>
            <person name="Westerberg I."/>
            <person name="Brannstrom I.O."/>
            <person name="Guillou S."/>
            <person name="Cros-Aarteil S."/>
            <person name="Calhoun S."/>
            <person name="Haridas S."/>
            <person name="Kuo A."/>
            <person name="Mondo S."/>
            <person name="Pangilinan J."/>
            <person name="Riley R."/>
            <person name="LaButti K."/>
            <person name="Andreopoulos B."/>
            <person name="Lipzen A."/>
            <person name="Chen C."/>
            <person name="Yan M."/>
            <person name="Daum C."/>
            <person name="Ng V."/>
            <person name="Clum A."/>
            <person name="Steindorff A."/>
            <person name="Ohm R.A."/>
            <person name="Martin F."/>
            <person name="Silar P."/>
            <person name="Natvig D.O."/>
            <person name="Lalanne C."/>
            <person name="Gautier V."/>
            <person name="Ament-Velasquez S.L."/>
            <person name="Kruys A."/>
            <person name="Hutchinson M.I."/>
            <person name="Powell A.J."/>
            <person name="Barry K."/>
            <person name="Miller A.N."/>
            <person name="Grigoriev I.V."/>
            <person name="Debuchy R."/>
            <person name="Gladieux P."/>
            <person name="Hiltunen Thoren M."/>
            <person name="Johannesson H."/>
        </authorList>
    </citation>
    <scope>NUCLEOTIDE SEQUENCE</scope>
    <source>
        <strain evidence="2">CBS 731.68</strain>
    </source>
</reference>
<comment type="caution">
    <text evidence="2">The sequence shown here is derived from an EMBL/GenBank/DDBJ whole genome shotgun (WGS) entry which is preliminary data.</text>
</comment>
<gene>
    <name evidence="2" type="ORF">N657DRAFT_626045</name>
</gene>
<feature type="region of interest" description="Disordered" evidence="1">
    <location>
        <begin position="1"/>
        <end position="22"/>
    </location>
</feature>
<protein>
    <submittedName>
        <fullName evidence="2">Uncharacterized protein</fullName>
    </submittedName>
</protein>
<organism evidence="2 3">
    <name type="scientific">Parathielavia appendiculata</name>
    <dbReference type="NCBI Taxonomy" id="2587402"/>
    <lineage>
        <taxon>Eukaryota</taxon>
        <taxon>Fungi</taxon>
        <taxon>Dikarya</taxon>
        <taxon>Ascomycota</taxon>
        <taxon>Pezizomycotina</taxon>
        <taxon>Sordariomycetes</taxon>
        <taxon>Sordariomycetidae</taxon>
        <taxon>Sordariales</taxon>
        <taxon>Chaetomiaceae</taxon>
        <taxon>Parathielavia</taxon>
    </lineage>
</organism>
<dbReference type="EMBL" id="MU853243">
    <property type="protein sequence ID" value="KAK4119943.1"/>
    <property type="molecule type" value="Genomic_DNA"/>
</dbReference>